<gene>
    <name evidence="2" type="ORF">SAMN02910429_01125</name>
</gene>
<evidence type="ECO:0000313" key="2">
    <source>
        <dbReference type="EMBL" id="SER79636.1"/>
    </source>
</evidence>
<accession>A0A1H9S3J5</accession>
<dbReference type="RefSeq" id="WP_074730548.1">
    <property type="nucleotide sequence ID" value="NZ_FOGW01000010.1"/>
</dbReference>
<protein>
    <recommendedName>
        <fullName evidence="4">Lipoprotein</fullName>
    </recommendedName>
</protein>
<dbReference type="EMBL" id="FOGW01000010">
    <property type="protein sequence ID" value="SER79636.1"/>
    <property type="molecule type" value="Genomic_DNA"/>
</dbReference>
<keyword evidence="3" id="KW-1185">Reference proteome</keyword>
<organism evidence="2 3">
    <name type="scientific">Lachnobacterium bovis</name>
    <dbReference type="NCBI Taxonomy" id="140626"/>
    <lineage>
        <taxon>Bacteria</taxon>
        <taxon>Bacillati</taxon>
        <taxon>Bacillota</taxon>
        <taxon>Clostridia</taxon>
        <taxon>Lachnospirales</taxon>
        <taxon>Lachnospiraceae</taxon>
        <taxon>Lachnobacterium</taxon>
    </lineage>
</organism>
<reference evidence="3" key="1">
    <citation type="submission" date="2016-10" db="EMBL/GenBank/DDBJ databases">
        <authorList>
            <person name="Varghese N."/>
            <person name="Submissions S."/>
        </authorList>
    </citation>
    <scope>NUCLEOTIDE SEQUENCE [LARGE SCALE GENOMIC DNA]</scope>
    <source>
        <strain evidence="3">S1b</strain>
    </source>
</reference>
<keyword evidence="1" id="KW-0732">Signal</keyword>
<evidence type="ECO:0008006" key="4">
    <source>
        <dbReference type="Google" id="ProtNLM"/>
    </source>
</evidence>
<dbReference type="AlphaFoldDB" id="A0A1H9S3J5"/>
<feature type="signal peptide" evidence="1">
    <location>
        <begin position="1"/>
        <end position="21"/>
    </location>
</feature>
<proteinExistence type="predicted"/>
<evidence type="ECO:0000256" key="1">
    <source>
        <dbReference type="SAM" id="SignalP"/>
    </source>
</evidence>
<dbReference type="Proteomes" id="UP000182471">
    <property type="component" value="Unassembled WGS sequence"/>
</dbReference>
<name>A0A1H9S3J5_9FIRM</name>
<evidence type="ECO:0000313" key="3">
    <source>
        <dbReference type="Proteomes" id="UP000182471"/>
    </source>
</evidence>
<feature type="chain" id="PRO_5038741677" description="Lipoprotein" evidence="1">
    <location>
        <begin position="22"/>
        <end position="250"/>
    </location>
</feature>
<dbReference type="PROSITE" id="PS51257">
    <property type="entry name" value="PROKAR_LIPOPROTEIN"/>
    <property type="match status" value="1"/>
</dbReference>
<sequence length="250" mass="28064">MKKKIVSAILATALVASSLTGCSFMGLGNSSQIEGSKKSDKELVTEATESVLKDCQNADYDAILKDIDSSAKNDFKNFNMETADKAFYASLGAGAEAYVGDDIKTKVTNLWKKFQKDMIKSYKVKKVTIKDKAAVVDYDVKYAFTDKELVSVVTDKTVINEFKEECEKYGTDHAAEVQQIYLTEGETGLYKKIYNDLLPNYIEKVSNKYDDSKSGFKGDSYIYRFKLKIKNNKWVVTSLKSNETSKMKSK</sequence>